<evidence type="ECO:0000313" key="2">
    <source>
        <dbReference type="EMBL" id="KIO77464.1"/>
    </source>
</evidence>
<reference evidence="2 3" key="1">
    <citation type="submission" date="2015-01" db="EMBL/GenBank/DDBJ databases">
        <title>Draft genome sequence of Pedobacter sp. NL19 isolated from sludge of an effluent treatment pond in an abandoned uranium mine.</title>
        <authorList>
            <person name="Santos T."/>
            <person name="Caetano T."/>
            <person name="Covas C."/>
            <person name="Cruz A."/>
            <person name="Mendo S."/>
        </authorList>
    </citation>
    <scope>NUCLEOTIDE SEQUENCE [LARGE SCALE GENOMIC DNA]</scope>
    <source>
        <strain evidence="2 3">NL19</strain>
    </source>
</reference>
<evidence type="ECO:0000256" key="1">
    <source>
        <dbReference type="SAM" id="MobiDB-lite"/>
    </source>
</evidence>
<dbReference type="AlphaFoldDB" id="A0A0D0FY46"/>
<feature type="compositionally biased region" description="Acidic residues" evidence="1">
    <location>
        <begin position="90"/>
        <end position="114"/>
    </location>
</feature>
<dbReference type="RefSeq" id="WP_041881010.1">
    <property type="nucleotide sequence ID" value="NZ_CP157278.1"/>
</dbReference>
<dbReference type="EMBL" id="JXRA01000034">
    <property type="protein sequence ID" value="KIO77464.1"/>
    <property type="molecule type" value="Genomic_DNA"/>
</dbReference>
<feature type="region of interest" description="Disordered" evidence="1">
    <location>
        <begin position="1"/>
        <end position="121"/>
    </location>
</feature>
<accession>A0A0D0FY46</accession>
<comment type="caution">
    <text evidence="2">The sequence shown here is derived from an EMBL/GenBank/DDBJ whole genome shotgun (WGS) entry which is preliminary data.</text>
</comment>
<gene>
    <name evidence="2" type="ORF">TH53_09320</name>
</gene>
<sequence>MENYKQNQPGQATSESGQEDVTREGIDQNEEGGNDGQTQGSVGENVIRNEGNERTNPDSENSESHPVINEDLNHPEKEEDDLENGAVEIPDPEEIGDGEDDIEPDLETGDDEDRDDRTAEK</sequence>
<proteinExistence type="predicted"/>
<keyword evidence="3" id="KW-1185">Reference proteome</keyword>
<protein>
    <submittedName>
        <fullName evidence="2">Uncharacterized protein</fullName>
    </submittedName>
</protein>
<evidence type="ECO:0000313" key="3">
    <source>
        <dbReference type="Proteomes" id="UP000032049"/>
    </source>
</evidence>
<name>A0A0D0FY46_9SPHI</name>
<feature type="compositionally biased region" description="Polar residues" evidence="1">
    <location>
        <begin position="1"/>
        <end position="16"/>
    </location>
</feature>
<dbReference type="Proteomes" id="UP000032049">
    <property type="component" value="Unassembled WGS sequence"/>
</dbReference>
<organism evidence="2 3">
    <name type="scientific">Pedobacter lusitanus</name>
    <dbReference type="NCBI Taxonomy" id="1503925"/>
    <lineage>
        <taxon>Bacteria</taxon>
        <taxon>Pseudomonadati</taxon>
        <taxon>Bacteroidota</taxon>
        <taxon>Sphingobacteriia</taxon>
        <taxon>Sphingobacteriales</taxon>
        <taxon>Sphingobacteriaceae</taxon>
        <taxon>Pedobacter</taxon>
    </lineage>
</organism>